<name>A0ABS2DD13_9BACI</name>
<accession>A0ABS2DD13</accession>
<dbReference type="EMBL" id="JAFELM010000012">
    <property type="protein sequence ID" value="MBM6616337.1"/>
    <property type="molecule type" value="Genomic_DNA"/>
</dbReference>
<proteinExistence type="predicted"/>
<organism evidence="1 2">
    <name type="scientific">Bacillus suaedaesalsae</name>
    <dbReference type="NCBI Taxonomy" id="2810349"/>
    <lineage>
        <taxon>Bacteria</taxon>
        <taxon>Bacillati</taxon>
        <taxon>Bacillota</taxon>
        <taxon>Bacilli</taxon>
        <taxon>Bacillales</taxon>
        <taxon>Bacillaceae</taxon>
        <taxon>Bacillus</taxon>
    </lineage>
</organism>
<evidence type="ECO:0008006" key="3">
    <source>
        <dbReference type="Google" id="ProtNLM"/>
    </source>
</evidence>
<comment type="caution">
    <text evidence="1">The sequence shown here is derived from an EMBL/GenBank/DDBJ whole genome shotgun (WGS) entry which is preliminary data.</text>
</comment>
<sequence length="118" mass="13832">MKNSKCERCNSIGLDFKKRNYLEAFQLMREHAKQGNLTFVAGSCPLDNLEEHIETEDLYTIDHYFSCSCGQVFYTGFCIRGLPTLRLYDSLPKGFDKTISGRYGIFFEKEKPRTWFFK</sequence>
<dbReference type="RefSeq" id="WP_204201730.1">
    <property type="nucleotide sequence ID" value="NZ_JAFELM010000012.1"/>
</dbReference>
<gene>
    <name evidence="1" type="ORF">JR050_01400</name>
</gene>
<reference evidence="1 2" key="1">
    <citation type="submission" date="2021-02" db="EMBL/GenBank/DDBJ databases">
        <title>Bacillus sp. RD4P76, an endophyte from a halophyte.</title>
        <authorList>
            <person name="Sun J.-Q."/>
        </authorList>
    </citation>
    <scope>NUCLEOTIDE SEQUENCE [LARGE SCALE GENOMIC DNA]</scope>
    <source>
        <strain evidence="1 2">RD4P76</strain>
    </source>
</reference>
<evidence type="ECO:0000313" key="1">
    <source>
        <dbReference type="EMBL" id="MBM6616337.1"/>
    </source>
</evidence>
<evidence type="ECO:0000313" key="2">
    <source>
        <dbReference type="Proteomes" id="UP001518925"/>
    </source>
</evidence>
<keyword evidence="2" id="KW-1185">Reference proteome</keyword>
<protein>
    <recommendedName>
        <fullName evidence="3">Aldehyde-activating protein</fullName>
    </recommendedName>
</protein>
<dbReference type="Proteomes" id="UP001518925">
    <property type="component" value="Unassembled WGS sequence"/>
</dbReference>